<evidence type="ECO:0000256" key="1">
    <source>
        <dbReference type="SAM" id="MobiDB-lite"/>
    </source>
</evidence>
<feature type="compositionally biased region" description="Low complexity" evidence="1">
    <location>
        <begin position="17"/>
        <end position="57"/>
    </location>
</feature>
<gene>
    <name evidence="2" type="ORF">SEMRO_3822_G351280.1</name>
</gene>
<proteinExistence type="predicted"/>
<evidence type="ECO:0000313" key="3">
    <source>
        <dbReference type="Proteomes" id="UP001153069"/>
    </source>
</evidence>
<feature type="region of interest" description="Disordered" evidence="1">
    <location>
        <begin position="1"/>
        <end position="59"/>
    </location>
</feature>
<evidence type="ECO:0000313" key="2">
    <source>
        <dbReference type="EMBL" id="CAB9531669.1"/>
    </source>
</evidence>
<name>A0A9N8F4R8_9STRA</name>
<accession>A0A9N8F4R8</accession>
<dbReference type="EMBL" id="CAICTM010003820">
    <property type="protein sequence ID" value="CAB9531669.1"/>
    <property type="molecule type" value="Genomic_DNA"/>
</dbReference>
<dbReference type="Proteomes" id="UP001153069">
    <property type="component" value="Unassembled WGS sequence"/>
</dbReference>
<reference evidence="2" key="1">
    <citation type="submission" date="2020-06" db="EMBL/GenBank/DDBJ databases">
        <authorList>
            <consortium name="Plant Systems Biology data submission"/>
        </authorList>
    </citation>
    <scope>NUCLEOTIDE SEQUENCE</scope>
    <source>
        <strain evidence="2">D6</strain>
    </source>
</reference>
<organism evidence="2 3">
    <name type="scientific">Seminavis robusta</name>
    <dbReference type="NCBI Taxonomy" id="568900"/>
    <lineage>
        <taxon>Eukaryota</taxon>
        <taxon>Sar</taxon>
        <taxon>Stramenopiles</taxon>
        <taxon>Ochrophyta</taxon>
        <taxon>Bacillariophyta</taxon>
        <taxon>Bacillariophyceae</taxon>
        <taxon>Bacillariophycidae</taxon>
        <taxon>Naviculales</taxon>
        <taxon>Naviculaceae</taxon>
        <taxon>Seminavis</taxon>
    </lineage>
</organism>
<protein>
    <submittedName>
        <fullName evidence="2">Uncharacterized protein</fullName>
    </submittedName>
</protein>
<dbReference type="AlphaFoldDB" id="A0A9N8F4R8"/>
<sequence length="179" mass="19555">MEKAIFDGNYSPPSPSSPGRSPDFAPSRPAASSPSSGGKKSSSAISSMTSDDMLSSDALPENEAPDTLLRFATRSVVRGAYCVCKNEYMKTHHVIEKTFRQIFIQTNVYLEELSIVNMEWKDTPNHTNEESDEDSMMIEAATTKALSMLGANVTKEDADGLGKKIFKDYLVAGAEEEQT</sequence>
<comment type="caution">
    <text evidence="2">The sequence shown here is derived from an EMBL/GenBank/DDBJ whole genome shotgun (WGS) entry which is preliminary data.</text>
</comment>
<keyword evidence="3" id="KW-1185">Reference proteome</keyword>